<name>A0ABR0XC19_REHGL</name>
<keyword evidence="4" id="KW-1185">Reference proteome</keyword>
<feature type="domain" description="Transposase (putative) gypsy type" evidence="2">
    <location>
        <begin position="130"/>
        <end position="193"/>
    </location>
</feature>
<dbReference type="EMBL" id="JABTTQ020000005">
    <property type="protein sequence ID" value="KAK6156715.1"/>
    <property type="molecule type" value="Genomic_DNA"/>
</dbReference>
<reference evidence="3 4" key="1">
    <citation type="journal article" date="2021" name="Comput. Struct. Biotechnol. J.">
        <title>De novo genome assembly of the potent medicinal plant Rehmannia glutinosa using nanopore technology.</title>
        <authorList>
            <person name="Ma L."/>
            <person name="Dong C."/>
            <person name="Song C."/>
            <person name="Wang X."/>
            <person name="Zheng X."/>
            <person name="Niu Y."/>
            <person name="Chen S."/>
            <person name="Feng W."/>
        </authorList>
    </citation>
    <scope>NUCLEOTIDE SEQUENCE [LARGE SCALE GENOMIC DNA]</scope>
    <source>
        <strain evidence="3">DH-2019</strain>
    </source>
</reference>
<evidence type="ECO:0000313" key="4">
    <source>
        <dbReference type="Proteomes" id="UP001318860"/>
    </source>
</evidence>
<feature type="compositionally biased region" description="Polar residues" evidence="1">
    <location>
        <begin position="56"/>
        <end position="67"/>
    </location>
</feature>
<feature type="region of interest" description="Disordered" evidence="1">
    <location>
        <begin position="1"/>
        <end position="51"/>
    </location>
</feature>
<feature type="compositionally biased region" description="Low complexity" evidence="1">
    <location>
        <begin position="239"/>
        <end position="249"/>
    </location>
</feature>
<accession>A0ABR0XC19</accession>
<sequence>MGSRTASHSNPMDSSDSNSESSFSSRFSSSSGGDVTGPLQSNPKSLQPHPISAILSSHGTRETSPSGLGSGKTPSDLPYQDSWELIKCTVRHSKVSHITHRYFIPPEYKMIIPGHNDRMHKPPRNCFSFHLSTLDAGLHFPLHSDIEDVLIHLSLCLTQFAPNVVRQILWFIVLMRHFKVEPSATHFWALFSITTSTKTNDRWFFYLTSRPFCFACCWVIREQNEKLIVVAKSSGLVLPPSPSVHSSEPTLGAPSLIPSGKVKSSTSGHGVGSDTNEPAPLPLEHVPRTYNRSMWCLRPQGQGQGCL</sequence>
<organism evidence="3 4">
    <name type="scientific">Rehmannia glutinosa</name>
    <name type="common">Chinese foxglove</name>
    <dbReference type="NCBI Taxonomy" id="99300"/>
    <lineage>
        <taxon>Eukaryota</taxon>
        <taxon>Viridiplantae</taxon>
        <taxon>Streptophyta</taxon>
        <taxon>Embryophyta</taxon>
        <taxon>Tracheophyta</taxon>
        <taxon>Spermatophyta</taxon>
        <taxon>Magnoliopsida</taxon>
        <taxon>eudicotyledons</taxon>
        <taxon>Gunneridae</taxon>
        <taxon>Pentapetalae</taxon>
        <taxon>asterids</taxon>
        <taxon>lamiids</taxon>
        <taxon>Lamiales</taxon>
        <taxon>Orobanchaceae</taxon>
        <taxon>Rehmannieae</taxon>
        <taxon>Rehmannia</taxon>
    </lineage>
</organism>
<protein>
    <recommendedName>
        <fullName evidence="2">Transposase (putative) gypsy type domain-containing protein</fullName>
    </recommendedName>
</protein>
<dbReference type="Pfam" id="PF04195">
    <property type="entry name" value="Transposase_28"/>
    <property type="match status" value="1"/>
</dbReference>
<dbReference type="Proteomes" id="UP001318860">
    <property type="component" value="Unassembled WGS sequence"/>
</dbReference>
<comment type="caution">
    <text evidence="3">The sequence shown here is derived from an EMBL/GenBank/DDBJ whole genome shotgun (WGS) entry which is preliminary data.</text>
</comment>
<evidence type="ECO:0000313" key="3">
    <source>
        <dbReference type="EMBL" id="KAK6156715.1"/>
    </source>
</evidence>
<dbReference type="InterPro" id="IPR007321">
    <property type="entry name" value="Transposase_28"/>
</dbReference>
<feature type="region of interest" description="Disordered" evidence="1">
    <location>
        <begin position="56"/>
        <end position="75"/>
    </location>
</feature>
<gene>
    <name evidence="3" type="ORF">DH2020_010963</name>
</gene>
<evidence type="ECO:0000259" key="2">
    <source>
        <dbReference type="Pfam" id="PF04195"/>
    </source>
</evidence>
<evidence type="ECO:0000256" key="1">
    <source>
        <dbReference type="SAM" id="MobiDB-lite"/>
    </source>
</evidence>
<feature type="compositionally biased region" description="Low complexity" evidence="1">
    <location>
        <begin position="7"/>
        <end position="31"/>
    </location>
</feature>
<feature type="region of interest" description="Disordered" evidence="1">
    <location>
        <begin position="239"/>
        <end position="282"/>
    </location>
</feature>
<feature type="compositionally biased region" description="Polar residues" evidence="1">
    <location>
        <begin position="262"/>
        <end position="276"/>
    </location>
</feature>
<proteinExistence type="predicted"/>